<dbReference type="PANTHER" id="PTHR43841">
    <property type="entry name" value="3-HYDROXYACYL-THIOESTER DEHYDRATASE HTDX-RELATED"/>
    <property type="match status" value="1"/>
</dbReference>
<dbReference type="Pfam" id="PF01575">
    <property type="entry name" value="MaoC_dehydratas"/>
    <property type="match status" value="1"/>
</dbReference>
<dbReference type="InterPro" id="IPR029069">
    <property type="entry name" value="HotDog_dom_sf"/>
</dbReference>
<keyword evidence="3" id="KW-1185">Reference proteome</keyword>
<sequence>MNAVPTVGEVLVQVDSPPLDADRLRAYAQASGDLNPLHLQTDFARQAGFDDVIAHGMLGMAQLGRLLSERFGQERILAFSTRFVAVVPVNSVLRCTACLQALDGEQATLSLEATLLASGEVAISGSARVVWS</sequence>
<gene>
    <name evidence="2" type="ORF">CXG47_15170</name>
</gene>
<evidence type="ECO:0000313" key="2">
    <source>
        <dbReference type="EMBL" id="PLV13616.1"/>
    </source>
</evidence>
<dbReference type="PANTHER" id="PTHR43841:SF3">
    <property type="entry name" value="(3R)-HYDROXYACYL-ACP DEHYDRATASE SUBUNIT HADB"/>
    <property type="match status" value="1"/>
</dbReference>
<dbReference type="RefSeq" id="WP_023100356.1">
    <property type="nucleotide sequence ID" value="NZ_PJCJ01000008.1"/>
</dbReference>
<evidence type="ECO:0000259" key="1">
    <source>
        <dbReference type="Pfam" id="PF01575"/>
    </source>
</evidence>
<dbReference type="SUPFAM" id="SSF54637">
    <property type="entry name" value="Thioesterase/thiol ester dehydrase-isomerase"/>
    <property type="match status" value="1"/>
</dbReference>
<reference evidence="2 3" key="1">
    <citation type="submission" date="2017-12" db="EMBL/GenBank/DDBJ databases">
        <title>Detection of the carbapenemase gene blaVIM-5 in members of the Pseudomonas putida group isolated from polluted Nigerian wetlands.</title>
        <authorList>
            <person name="Adelowo O."/>
            <person name="Vollmers J."/>
            <person name="Maeusezahl I."/>
            <person name="Kaster A.-K."/>
            <person name="Mueller J.A."/>
        </authorList>
    </citation>
    <scope>NUCLEOTIDE SEQUENCE [LARGE SCALE GENOMIC DNA]</scope>
    <source>
        <strain evidence="2 3">MR69</strain>
    </source>
</reference>
<dbReference type="PRINTS" id="PR01483">
    <property type="entry name" value="FASYNTHASE"/>
</dbReference>
<organism evidence="2 3">
    <name type="scientific">Pseudomonas plecoglossicida</name>
    <dbReference type="NCBI Taxonomy" id="70775"/>
    <lineage>
        <taxon>Bacteria</taxon>
        <taxon>Pseudomonadati</taxon>
        <taxon>Pseudomonadota</taxon>
        <taxon>Gammaproteobacteria</taxon>
        <taxon>Pseudomonadales</taxon>
        <taxon>Pseudomonadaceae</taxon>
        <taxon>Pseudomonas</taxon>
    </lineage>
</organism>
<protein>
    <recommendedName>
        <fullName evidence="1">MaoC-like domain-containing protein</fullName>
    </recommendedName>
</protein>
<feature type="domain" description="MaoC-like" evidence="1">
    <location>
        <begin position="6"/>
        <end position="101"/>
    </location>
</feature>
<dbReference type="Gene3D" id="3.10.129.10">
    <property type="entry name" value="Hotdog Thioesterase"/>
    <property type="match status" value="1"/>
</dbReference>
<dbReference type="InterPro" id="IPR003965">
    <property type="entry name" value="Fatty_acid_synthase"/>
</dbReference>
<dbReference type="InterPro" id="IPR002539">
    <property type="entry name" value="MaoC-like_dom"/>
</dbReference>
<dbReference type="Proteomes" id="UP000234744">
    <property type="component" value="Unassembled WGS sequence"/>
</dbReference>
<dbReference type="EMBL" id="PJCJ01000008">
    <property type="protein sequence ID" value="PLV13616.1"/>
    <property type="molecule type" value="Genomic_DNA"/>
</dbReference>
<comment type="caution">
    <text evidence="2">The sequence shown here is derived from an EMBL/GenBank/DDBJ whole genome shotgun (WGS) entry which is preliminary data.</text>
</comment>
<proteinExistence type="predicted"/>
<name>A0ABX4TZE3_PSEDL</name>
<accession>A0ABX4TZE3</accession>
<evidence type="ECO:0000313" key="3">
    <source>
        <dbReference type="Proteomes" id="UP000234744"/>
    </source>
</evidence>